<dbReference type="OrthoDB" id="9829321at2759"/>
<sequence length="115" mass="13149">MDCCKKCPEEEQNPVGLVERMQSDEPRNCKVRGQVYSNNEKWHPTFLQLGGEVKCLTCVCVDGVPQCNRQKWKCSDPECKARGESDGFCCSDCHDQTQEEDEKYNSEEPAGTWSY</sequence>
<dbReference type="EMBL" id="KV980824">
    <property type="protein sequence ID" value="PIO23002.1"/>
    <property type="molecule type" value="Genomic_DNA"/>
</dbReference>
<protein>
    <recommendedName>
        <fullName evidence="1">VWFC domain-containing protein</fullName>
    </recommendedName>
</protein>
<dbReference type="GO" id="GO:0009953">
    <property type="term" value="P:dorsal/ventral pattern formation"/>
    <property type="evidence" value="ECO:0007669"/>
    <property type="project" value="TreeGrafter"/>
</dbReference>
<dbReference type="Pfam" id="PF00093">
    <property type="entry name" value="VWC"/>
    <property type="match status" value="1"/>
</dbReference>
<dbReference type="GO" id="GO:0030514">
    <property type="term" value="P:negative regulation of BMP signaling pathway"/>
    <property type="evidence" value="ECO:0007669"/>
    <property type="project" value="TreeGrafter"/>
</dbReference>
<dbReference type="Gene3D" id="2.10.70.10">
    <property type="entry name" value="Complement Module, domain 1"/>
    <property type="match status" value="1"/>
</dbReference>
<dbReference type="GO" id="GO:0005615">
    <property type="term" value="C:extracellular space"/>
    <property type="evidence" value="ECO:0007669"/>
    <property type="project" value="TreeGrafter"/>
</dbReference>
<dbReference type="PANTHER" id="PTHR46526">
    <property type="entry name" value="CHORDIN"/>
    <property type="match status" value="1"/>
</dbReference>
<gene>
    <name evidence="2" type="ORF">AB205_0122130</name>
</gene>
<reference evidence="3" key="1">
    <citation type="journal article" date="2017" name="Nat. Commun.">
        <title>The North American bullfrog draft genome provides insight into hormonal regulation of long noncoding RNA.</title>
        <authorList>
            <person name="Hammond S.A."/>
            <person name="Warren R.L."/>
            <person name="Vandervalk B.P."/>
            <person name="Kucuk E."/>
            <person name="Khan H."/>
            <person name="Gibb E.A."/>
            <person name="Pandoh P."/>
            <person name="Kirk H."/>
            <person name="Zhao Y."/>
            <person name="Jones M."/>
            <person name="Mungall A.J."/>
            <person name="Coope R."/>
            <person name="Pleasance S."/>
            <person name="Moore R.A."/>
            <person name="Holt R.A."/>
            <person name="Round J.M."/>
            <person name="Ohora S."/>
            <person name="Walle B.V."/>
            <person name="Veldhoen N."/>
            <person name="Helbing C.C."/>
            <person name="Birol I."/>
        </authorList>
    </citation>
    <scope>NUCLEOTIDE SEQUENCE [LARGE SCALE GENOMIC DNA]</scope>
</reference>
<organism evidence="2 3">
    <name type="scientific">Aquarana catesbeiana</name>
    <name type="common">American bullfrog</name>
    <name type="synonym">Rana catesbeiana</name>
    <dbReference type="NCBI Taxonomy" id="8400"/>
    <lineage>
        <taxon>Eukaryota</taxon>
        <taxon>Metazoa</taxon>
        <taxon>Chordata</taxon>
        <taxon>Craniata</taxon>
        <taxon>Vertebrata</taxon>
        <taxon>Euteleostomi</taxon>
        <taxon>Amphibia</taxon>
        <taxon>Batrachia</taxon>
        <taxon>Anura</taxon>
        <taxon>Neobatrachia</taxon>
        <taxon>Ranoidea</taxon>
        <taxon>Ranidae</taxon>
        <taxon>Aquarana</taxon>
    </lineage>
</organism>
<dbReference type="InterPro" id="IPR001007">
    <property type="entry name" value="VWF_dom"/>
</dbReference>
<dbReference type="SUPFAM" id="SSF57603">
    <property type="entry name" value="FnI-like domain"/>
    <property type="match status" value="1"/>
</dbReference>
<dbReference type="Proteomes" id="UP000228934">
    <property type="component" value="Unassembled WGS sequence"/>
</dbReference>
<dbReference type="GO" id="GO:0036122">
    <property type="term" value="F:BMP binding"/>
    <property type="evidence" value="ECO:0007669"/>
    <property type="project" value="TreeGrafter"/>
</dbReference>
<evidence type="ECO:0000313" key="2">
    <source>
        <dbReference type="EMBL" id="PIO23002.1"/>
    </source>
</evidence>
<feature type="domain" description="VWFC" evidence="1">
    <location>
        <begin position="29"/>
        <end position="93"/>
    </location>
</feature>
<evidence type="ECO:0000259" key="1">
    <source>
        <dbReference type="Pfam" id="PF00093"/>
    </source>
</evidence>
<name>A0A2G9R580_AQUCT</name>
<accession>A0A2G9R580</accession>
<dbReference type="PANTHER" id="PTHR46526:SF1">
    <property type="entry name" value="CHORDIN"/>
    <property type="match status" value="1"/>
</dbReference>
<keyword evidence="3" id="KW-1185">Reference proteome</keyword>
<dbReference type="InterPro" id="IPR052278">
    <property type="entry name" value="Chordin-like_regulators"/>
</dbReference>
<evidence type="ECO:0000313" key="3">
    <source>
        <dbReference type="Proteomes" id="UP000228934"/>
    </source>
</evidence>
<dbReference type="AlphaFoldDB" id="A0A2G9R580"/>
<proteinExistence type="predicted"/>